<organism evidence="2 3">
    <name type="scientific">Breznakia pachnodae</name>
    <dbReference type="NCBI Taxonomy" id="265178"/>
    <lineage>
        <taxon>Bacteria</taxon>
        <taxon>Bacillati</taxon>
        <taxon>Bacillota</taxon>
        <taxon>Erysipelotrichia</taxon>
        <taxon>Erysipelotrichales</taxon>
        <taxon>Erysipelotrichaceae</taxon>
        <taxon>Breznakia</taxon>
    </lineage>
</organism>
<dbReference type="PANTHER" id="PTHR33990">
    <property type="entry name" value="PROTEIN YJDN-RELATED"/>
    <property type="match status" value="1"/>
</dbReference>
<dbReference type="Proteomes" id="UP001230220">
    <property type="component" value="Unassembled WGS sequence"/>
</dbReference>
<feature type="domain" description="PhnB-like" evidence="1">
    <location>
        <begin position="2"/>
        <end position="133"/>
    </location>
</feature>
<dbReference type="RefSeq" id="WP_307410841.1">
    <property type="nucleotide sequence ID" value="NZ_JAUSUR010000008.1"/>
</dbReference>
<dbReference type="InterPro" id="IPR029068">
    <property type="entry name" value="Glyas_Bleomycin-R_OHBP_Dase"/>
</dbReference>
<evidence type="ECO:0000259" key="1">
    <source>
        <dbReference type="Pfam" id="PF06983"/>
    </source>
</evidence>
<dbReference type="SUPFAM" id="SSF54593">
    <property type="entry name" value="Glyoxalase/Bleomycin resistance protein/Dihydroxybiphenyl dioxygenase"/>
    <property type="match status" value="1"/>
</dbReference>
<proteinExistence type="predicted"/>
<accession>A0ABU0E7J2</accession>
<dbReference type="PANTHER" id="PTHR33990:SF1">
    <property type="entry name" value="PROTEIN YJDN"/>
    <property type="match status" value="1"/>
</dbReference>
<dbReference type="Pfam" id="PF06983">
    <property type="entry name" value="3-dmu-9_3-mt"/>
    <property type="match status" value="1"/>
</dbReference>
<reference evidence="2 3" key="1">
    <citation type="submission" date="2023-07" db="EMBL/GenBank/DDBJ databases">
        <title>Genomic Encyclopedia of Type Strains, Phase IV (KMG-IV): sequencing the most valuable type-strain genomes for metagenomic binning, comparative biology and taxonomic classification.</title>
        <authorList>
            <person name="Goeker M."/>
        </authorList>
    </citation>
    <scope>NUCLEOTIDE SEQUENCE [LARGE SCALE GENOMIC DNA]</scope>
    <source>
        <strain evidence="2 3">DSM 16784</strain>
    </source>
</reference>
<gene>
    <name evidence="2" type="ORF">J2S15_003562</name>
</gene>
<dbReference type="Gene3D" id="3.10.180.10">
    <property type="entry name" value="2,3-Dihydroxybiphenyl 1,2-Dioxygenase, domain 1"/>
    <property type="match status" value="1"/>
</dbReference>
<comment type="caution">
    <text evidence="2">The sequence shown here is derived from an EMBL/GenBank/DDBJ whole genome shotgun (WGS) entry which is preliminary data.</text>
</comment>
<dbReference type="InterPro" id="IPR028973">
    <property type="entry name" value="PhnB-like"/>
</dbReference>
<name>A0ABU0E7J2_9FIRM</name>
<keyword evidence="3" id="KW-1185">Reference proteome</keyword>
<dbReference type="EMBL" id="JAUSUR010000008">
    <property type="protein sequence ID" value="MDQ0362801.1"/>
    <property type="molecule type" value="Genomic_DNA"/>
</dbReference>
<sequence length="139" mass="15375">MIMPYLSFYGDCEEAFKLYQKAFNGQQPNLARYSDAPSSSYPDMDKEQLNKIMHGFVMLTESGGVSGADAIWPVDKGSAINIHVYCDSVDTAQYAFDILAEEGESISRLERNPAPHDSSVSGMVKDKYGFTWVLSAQIA</sequence>
<protein>
    <submittedName>
        <fullName evidence="2">PhnB protein</fullName>
    </submittedName>
</protein>
<evidence type="ECO:0000313" key="3">
    <source>
        <dbReference type="Proteomes" id="UP001230220"/>
    </source>
</evidence>
<evidence type="ECO:0000313" key="2">
    <source>
        <dbReference type="EMBL" id="MDQ0362801.1"/>
    </source>
</evidence>